<dbReference type="RefSeq" id="WP_286975828.1">
    <property type="nucleotide sequence ID" value="NZ_PFNG01000055.1"/>
</dbReference>
<keyword evidence="1" id="KW-1133">Transmembrane helix</keyword>
<dbReference type="Proteomes" id="UP000230956">
    <property type="component" value="Unassembled WGS sequence"/>
</dbReference>
<comment type="caution">
    <text evidence="2">The sequence shown here is derived from an EMBL/GenBank/DDBJ whole genome shotgun (WGS) entry which is preliminary data.</text>
</comment>
<feature type="transmembrane region" description="Helical" evidence="1">
    <location>
        <begin position="142"/>
        <end position="162"/>
    </location>
</feature>
<evidence type="ECO:0008006" key="4">
    <source>
        <dbReference type="Google" id="ProtNLM"/>
    </source>
</evidence>
<feature type="transmembrane region" description="Helical" evidence="1">
    <location>
        <begin position="47"/>
        <end position="65"/>
    </location>
</feature>
<gene>
    <name evidence="2" type="ORF">COY37_02160</name>
</gene>
<feature type="non-terminal residue" evidence="2">
    <location>
        <position position="194"/>
    </location>
</feature>
<feature type="transmembrane region" description="Helical" evidence="1">
    <location>
        <begin position="174"/>
        <end position="192"/>
    </location>
</feature>
<name>A0A2M7T9T4_9ACTN</name>
<reference evidence="3" key="1">
    <citation type="submission" date="2017-09" db="EMBL/GenBank/DDBJ databases">
        <title>Depth-based differentiation of microbial function through sediment-hosted aquifers and enrichment of novel symbionts in the deep terrestrial subsurface.</title>
        <authorList>
            <person name="Probst A.J."/>
            <person name="Ladd B."/>
            <person name="Jarett J.K."/>
            <person name="Geller-Mcgrath D.E."/>
            <person name="Sieber C.M.K."/>
            <person name="Emerson J.B."/>
            <person name="Anantharaman K."/>
            <person name="Thomas B.C."/>
            <person name="Malmstrom R."/>
            <person name="Stieglmeier M."/>
            <person name="Klingl A."/>
            <person name="Woyke T."/>
            <person name="Ryan C.M."/>
            <person name="Banfield J.F."/>
        </authorList>
    </citation>
    <scope>NUCLEOTIDE SEQUENCE [LARGE SCALE GENOMIC DNA]</scope>
</reference>
<sequence length="194" mass="22029">MVASLDNLKKKHLKKLVISVSSIYIAFFGILVFALKPGVHATDITLRSVYVVPVICAFMACVWASKKTVSYRRLWQLMATGMFFWMVGEIIFISYVIRYGLAHVPSPSIADLFSIAYVPIVLGVMLSLGRIRRPFNNEKKQFLANASMLALAGFLLCYKFLLIPEWYLNPTMTIAQRMYAIGYPLLDWVIFVSL</sequence>
<protein>
    <recommendedName>
        <fullName evidence="4">Histidine kinase N-terminal 7TM region domain-containing protein</fullName>
    </recommendedName>
</protein>
<evidence type="ECO:0000313" key="3">
    <source>
        <dbReference type="Proteomes" id="UP000230956"/>
    </source>
</evidence>
<dbReference type="EMBL" id="PFNG01000055">
    <property type="protein sequence ID" value="PIZ41496.1"/>
    <property type="molecule type" value="Genomic_DNA"/>
</dbReference>
<evidence type="ECO:0000313" key="2">
    <source>
        <dbReference type="EMBL" id="PIZ41496.1"/>
    </source>
</evidence>
<keyword evidence="1" id="KW-0812">Transmembrane</keyword>
<dbReference type="AlphaFoldDB" id="A0A2M7T9T4"/>
<proteinExistence type="predicted"/>
<keyword evidence="1" id="KW-0472">Membrane</keyword>
<accession>A0A2M7T9T4</accession>
<feature type="transmembrane region" description="Helical" evidence="1">
    <location>
        <begin position="77"/>
        <end position="97"/>
    </location>
</feature>
<feature type="transmembrane region" description="Helical" evidence="1">
    <location>
        <begin position="109"/>
        <end position="130"/>
    </location>
</feature>
<organism evidence="2 3">
    <name type="scientific">Candidatus Aquicultor secundus</name>
    <dbReference type="NCBI Taxonomy" id="1973895"/>
    <lineage>
        <taxon>Bacteria</taxon>
        <taxon>Bacillati</taxon>
        <taxon>Actinomycetota</taxon>
        <taxon>Candidatus Aquicultoria</taxon>
        <taxon>Candidatus Aquicultorales</taxon>
        <taxon>Candidatus Aquicultoraceae</taxon>
        <taxon>Candidatus Aquicultor</taxon>
    </lineage>
</organism>
<evidence type="ECO:0000256" key="1">
    <source>
        <dbReference type="SAM" id="Phobius"/>
    </source>
</evidence>
<feature type="transmembrane region" description="Helical" evidence="1">
    <location>
        <begin position="16"/>
        <end position="35"/>
    </location>
</feature>